<dbReference type="AlphaFoldDB" id="A0A9Q3H1F5"/>
<accession>A0A9Q3H1F5</accession>
<organism evidence="1 2">
    <name type="scientific">Austropuccinia psidii MF-1</name>
    <dbReference type="NCBI Taxonomy" id="1389203"/>
    <lineage>
        <taxon>Eukaryota</taxon>
        <taxon>Fungi</taxon>
        <taxon>Dikarya</taxon>
        <taxon>Basidiomycota</taxon>
        <taxon>Pucciniomycotina</taxon>
        <taxon>Pucciniomycetes</taxon>
        <taxon>Pucciniales</taxon>
        <taxon>Sphaerophragmiaceae</taxon>
        <taxon>Austropuccinia</taxon>
    </lineage>
</organism>
<keyword evidence="2" id="KW-1185">Reference proteome</keyword>
<proteinExistence type="predicted"/>
<name>A0A9Q3H1F5_9BASI</name>
<gene>
    <name evidence="1" type="ORF">O181_025695</name>
</gene>
<evidence type="ECO:0000313" key="1">
    <source>
        <dbReference type="EMBL" id="MBW0485980.1"/>
    </source>
</evidence>
<sequence>MYGISIYNSKDRNITIGKNKEKEFPLEIYQISNKDPLEELLNEFKEGQLSSNITSKQKLSLLTNSRKNRPAFSIGEECLSKIRGHDRKLYLDVERPWPPMLRRPPYPEILSNRKENEKPVNELLDMNFIRKIRQNSIVEVTTPVLIT</sequence>
<protein>
    <submittedName>
        <fullName evidence="1">Uncharacterized protein</fullName>
    </submittedName>
</protein>
<reference evidence="1" key="1">
    <citation type="submission" date="2021-03" db="EMBL/GenBank/DDBJ databases">
        <title>Draft genome sequence of rust myrtle Austropuccinia psidii MF-1, a brazilian biotype.</title>
        <authorList>
            <person name="Quecine M.C."/>
            <person name="Pachon D.M.R."/>
            <person name="Bonatelli M.L."/>
            <person name="Correr F.H."/>
            <person name="Franceschini L.M."/>
            <person name="Leite T.F."/>
            <person name="Margarido G.R.A."/>
            <person name="Almeida C.A."/>
            <person name="Ferrarezi J.A."/>
            <person name="Labate C.A."/>
        </authorList>
    </citation>
    <scope>NUCLEOTIDE SEQUENCE</scope>
    <source>
        <strain evidence="1">MF-1</strain>
    </source>
</reference>
<dbReference type="EMBL" id="AVOT02008428">
    <property type="protein sequence ID" value="MBW0485980.1"/>
    <property type="molecule type" value="Genomic_DNA"/>
</dbReference>
<dbReference type="Proteomes" id="UP000765509">
    <property type="component" value="Unassembled WGS sequence"/>
</dbReference>
<evidence type="ECO:0000313" key="2">
    <source>
        <dbReference type="Proteomes" id="UP000765509"/>
    </source>
</evidence>
<comment type="caution">
    <text evidence="1">The sequence shown here is derived from an EMBL/GenBank/DDBJ whole genome shotgun (WGS) entry which is preliminary data.</text>
</comment>